<keyword evidence="4" id="KW-1185">Reference proteome</keyword>
<protein>
    <recommendedName>
        <fullName evidence="2">Importin subunit beta-1/Transportin-1-like TPR repeats domain-containing protein</fullName>
    </recommendedName>
</protein>
<dbReference type="VEuPathDB" id="FungiDB:SeMB42_g00081"/>
<dbReference type="InterPro" id="IPR058584">
    <property type="entry name" value="IMB1_TNPO1-like_TPR"/>
</dbReference>
<sequence>MVLTLHRDVKPAIFGCFGDIALAVGPKCEAYLPIVMMVLQQASQTRIESDSYDMIDYANQLREGILEAYVGITQGLKASRIDLLSPSVQHIFGFLQICAQDEERTEALTRCVIGLLGDLADAFPAGSLKPLLQAEWVEQLLKSVKQSRASAATKEVAKWAREIVKRQMNAV</sequence>
<organism evidence="3 4">
    <name type="scientific">Synchytrium endobioticum</name>
    <dbReference type="NCBI Taxonomy" id="286115"/>
    <lineage>
        <taxon>Eukaryota</taxon>
        <taxon>Fungi</taxon>
        <taxon>Fungi incertae sedis</taxon>
        <taxon>Chytridiomycota</taxon>
        <taxon>Chytridiomycota incertae sedis</taxon>
        <taxon>Chytridiomycetes</taxon>
        <taxon>Synchytriales</taxon>
        <taxon>Synchytriaceae</taxon>
        <taxon>Synchytrium</taxon>
    </lineage>
</organism>
<dbReference type="Pfam" id="PF25574">
    <property type="entry name" value="TPR_IMB1"/>
    <property type="match status" value="1"/>
</dbReference>
<comment type="caution">
    <text evidence="3">The sequence shown here is derived from an EMBL/GenBank/DDBJ whole genome shotgun (WGS) entry which is preliminary data.</text>
</comment>
<dbReference type="AlphaFoldDB" id="A0A507DVA9"/>
<proteinExistence type="predicted"/>
<dbReference type="InterPro" id="IPR016024">
    <property type="entry name" value="ARM-type_fold"/>
</dbReference>
<dbReference type="Gene3D" id="1.25.10.10">
    <property type="entry name" value="Leucine-rich Repeat Variant"/>
    <property type="match status" value="1"/>
</dbReference>
<gene>
    <name evidence="3" type="ORF">SeMB42_g00081</name>
</gene>
<dbReference type="STRING" id="286115.A0A507DVA9"/>
<accession>A0A507DVA9</accession>
<dbReference type="Proteomes" id="UP000317494">
    <property type="component" value="Unassembled WGS sequence"/>
</dbReference>
<dbReference type="InterPro" id="IPR011989">
    <property type="entry name" value="ARM-like"/>
</dbReference>
<evidence type="ECO:0000256" key="1">
    <source>
        <dbReference type="ARBA" id="ARBA00022737"/>
    </source>
</evidence>
<dbReference type="EMBL" id="QEAN01000002">
    <property type="protein sequence ID" value="TPX54888.1"/>
    <property type="molecule type" value="Genomic_DNA"/>
</dbReference>
<evidence type="ECO:0000313" key="3">
    <source>
        <dbReference type="EMBL" id="TPX54888.1"/>
    </source>
</evidence>
<name>A0A507DVA9_9FUNG</name>
<feature type="domain" description="Importin subunit beta-1/Transportin-1-like TPR repeats" evidence="2">
    <location>
        <begin position="4"/>
        <end position="144"/>
    </location>
</feature>
<keyword evidence="1" id="KW-0677">Repeat</keyword>
<evidence type="ECO:0000259" key="2">
    <source>
        <dbReference type="Pfam" id="PF25574"/>
    </source>
</evidence>
<reference evidence="3 4" key="1">
    <citation type="journal article" date="2019" name="Sci. Rep.">
        <title>Comparative genomics of chytrid fungi reveal insights into the obligate biotrophic and pathogenic lifestyle of Synchytrium endobioticum.</title>
        <authorList>
            <person name="van de Vossenberg B.T.L.H."/>
            <person name="Warris S."/>
            <person name="Nguyen H.D.T."/>
            <person name="van Gent-Pelzer M.P.E."/>
            <person name="Joly D.L."/>
            <person name="van de Geest H.C."/>
            <person name="Bonants P.J.M."/>
            <person name="Smith D.S."/>
            <person name="Levesque C.A."/>
            <person name="van der Lee T.A.J."/>
        </authorList>
    </citation>
    <scope>NUCLEOTIDE SEQUENCE [LARGE SCALE GENOMIC DNA]</scope>
    <source>
        <strain evidence="3 4">MB42</strain>
    </source>
</reference>
<dbReference type="SUPFAM" id="SSF48371">
    <property type="entry name" value="ARM repeat"/>
    <property type="match status" value="1"/>
</dbReference>
<evidence type="ECO:0000313" key="4">
    <source>
        <dbReference type="Proteomes" id="UP000317494"/>
    </source>
</evidence>